<keyword evidence="1" id="KW-0812">Transmembrane</keyword>
<accession>A0AAD4MFV7</accession>
<sequence length="91" mass="10681">MDADQISAGRVRMDPSMQKCRLLIYVFLPFPCLYLYQFPIRLKCIYVVSLRETHRTGFIFIVCRKSIEQMSQAGHVHRVYSMFSLNISLDS</sequence>
<keyword evidence="1" id="KW-1133">Transmembrane helix</keyword>
<comment type="caution">
    <text evidence="2">The sequence shown here is derived from an EMBL/GenBank/DDBJ whole genome shotgun (WGS) entry which is preliminary data.</text>
</comment>
<keyword evidence="1" id="KW-0472">Membrane</keyword>
<dbReference type="AlphaFoldDB" id="A0AAD4MFV7"/>
<gene>
    <name evidence="2" type="ORF">DdX_20750</name>
</gene>
<dbReference type="Proteomes" id="UP001201812">
    <property type="component" value="Unassembled WGS sequence"/>
</dbReference>
<proteinExistence type="predicted"/>
<organism evidence="2 3">
    <name type="scientific">Ditylenchus destructor</name>
    <dbReference type="NCBI Taxonomy" id="166010"/>
    <lineage>
        <taxon>Eukaryota</taxon>
        <taxon>Metazoa</taxon>
        <taxon>Ecdysozoa</taxon>
        <taxon>Nematoda</taxon>
        <taxon>Chromadorea</taxon>
        <taxon>Rhabditida</taxon>
        <taxon>Tylenchina</taxon>
        <taxon>Tylenchomorpha</taxon>
        <taxon>Sphaerularioidea</taxon>
        <taxon>Anguinidae</taxon>
        <taxon>Anguininae</taxon>
        <taxon>Ditylenchus</taxon>
    </lineage>
</organism>
<feature type="transmembrane region" description="Helical" evidence="1">
    <location>
        <begin position="22"/>
        <end position="40"/>
    </location>
</feature>
<keyword evidence="3" id="KW-1185">Reference proteome</keyword>
<protein>
    <submittedName>
        <fullName evidence="2">Uncharacterized protein</fullName>
    </submittedName>
</protein>
<reference evidence="2" key="1">
    <citation type="submission" date="2022-01" db="EMBL/GenBank/DDBJ databases">
        <title>Genome Sequence Resource for Two Populations of Ditylenchus destructor, the Migratory Endoparasitic Phytonematode.</title>
        <authorList>
            <person name="Zhang H."/>
            <person name="Lin R."/>
            <person name="Xie B."/>
        </authorList>
    </citation>
    <scope>NUCLEOTIDE SEQUENCE</scope>
    <source>
        <strain evidence="2">BazhouSP</strain>
    </source>
</reference>
<evidence type="ECO:0000313" key="2">
    <source>
        <dbReference type="EMBL" id="KAI1693278.1"/>
    </source>
</evidence>
<name>A0AAD4MFV7_9BILA</name>
<dbReference type="EMBL" id="JAKKPZ010000652">
    <property type="protein sequence ID" value="KAI1693278.1"/>
    <property type="molecule type" value="Genomic_DNA"/>
</dbReference>
<evidence type="ECO:0000313" key="3">
    <source>
        <dbReference type="Proteomes" id="UP001201812"/>
    </source>
</evidence>
<evidence type="ECO:0000256" key="1">
    <source>
        <dbReference type="SAM" id="Phobius"/>
    </source>
</evidence>